<feature type="signal peptide" evidence="2">
    <location>
        <begin position="1"/>
        <end position="20"/>
    </location>
</feature>
<feature type="chain" id="PRO_5044624283" evidence="2">
    <location>
        <begin position="21"/>
        <end position="264"/>
    </location>
</feature>
<proteinExistence type="predicted"/>
<dbReference type="AlphaFoldDB" id="A0A5S6QGB4"/>
<keyword evidence="3" id="KW-1185">Reference proteome</keyword>
<organism evidence="3 4">
    <name type="scientific">Trichuris muris</name>
    <name type="common">Mouse whipworm</name>
    <dbReference type="NCBI Taxonomy" id="70415"/>
    <lineage>
        <taxon>Eukaryota</taxon>
        <taxon>Metazoa</taxon>
        <taxon>Ecdysozoa</taxon>
        <taxon>Nematoda</taxon>
        <taxon>Enoplea</taxon>
        <taxon>Dorylaimia</taxon>
        <taxon>Trichinellida</taxon>
        <taxon>Trichuridae</taxon>
        <taxon>Trichuris</taxon>
    </lineage>
</organism>
<evidence type="ECO:0000313" key="5">
    <source>
        <dbReference type="WBParaSite" id="TMUE_2000006446.2"/>
    </source>
</evidence>
<accession>A0A5S6QGB4</accession>
<protein>
    <submittedName>
        <fullName evidence="4 5">Uncharacterized protein</fullName>
    </submittedName>
</protein>
<dbReference type="Proteomes" id="UP000046395">
    <property type="component" value="Unassembled WGS sequence"/>
</dbReference>
<evidence type="ECO:0000313" key="4">
    <source>
        <dbReference type="WBParaSite" id="TMUE_2000006446.1"/>
    </source>
</evidence>
<dbReference type="WBParaSite" id="TMUE_2000006446.1">
    <property type="protein sequence ID" value="TMUE_2000006446.1"/>
    <property type="gene ID" value="WBGene00302602"/>
</dbReference>
<evidence type="ECO:0000256" key="2">
    <source>
        <dbReference type="SAM" id="SignalP"/>
    </source>
</evidence>
<keyword evidence="1" id="KW-0175">Coiled coil</keyword>
<name>A0A5S6QGB4_TRIMR</name>
<sequence>MKTFAVLYLVYLACIFAAKTEEEQQLMITRILKPTDGDEEMRNELFERINAAERVCKEGKCKVLRDQLVAGAEISVFAKVTKEYDTCMDDCRVKEQRSFDLLKELERKADYWKNFQEVKSLSLKDALVYWAEIKGEFKLLEEEENKYEAAMEKLRLTKEEAQLKEKLDAEIREQDQKCKTTTCASLREALLTAKIPEDQIAAADKFFDCMKKCKEPMNAQVEQLDKLQEREDYLANMEELRTEMSVLDALQYFDEIESSSTSLT</sequence>
<reference evidence="4" key="2">
    <citation type="submission" date="2019-12" db="UniProtKB">
        <authorList>
            <consortium name="WormBaseParasite"/>
        </authorList>
    </citation>
    <scope>IDENTIFICATION</scope>
</reference>
<reference evidence="3" key="1">
    <citation type="submission" date="2014-03" db="EMBL/GenBank/DDBJ databases">
        <title>The whipworm genome and dual-species transcriptomics of an intimate host-pathogen interaction.</title>
        <authorList>
            <person name="Foth B.J."/>
            <person name="Tsai I.J."/>
            <person name="Reid A.J."/>
            <person name="Bancroft A.J."/>
            <person name="Nichol S."/>
            <person name="Tracey A."/>
            <person name="Holroyd N."/>
            <person name="Cotton J.A."/>
            <person name="Stanley E.J."/>
            <person name="Zarowiecki M."/>
            <person name="Liu J.Z."/>
            <person name="Huckvale T."/>
            <person name="Cooper P.J."/>
            <person name="Grencis R.K."/>
            <person name="Berriman M."/>
        </authorList>
    </citation>
    <scope>NUCLEOTIDE SEQUENCE [LARGE SCALE GENOMIC DNA]</scope>
    <source>
        <strain evidence="3">Edinburgh</strain>
    </source>
</reference>
<feature type="coiled-coil region" evidence="1">
    <location>
        <begin position="133"/>
        <end position="173"/>
    </location>
</feature>
<dbReference type="WBParaSite" id="TMUE_2000006446.2">
    <property type="protein sequence ID" value="TMUE_2000006446.2"/>
    <property type="gene ID" value="WBGene00302602"/>
</dbReference>
<evidence type="ECO:0000313" key="3">
    <source>
        <dbReference type="Proteomes" id="UP000046395"/>
    </source>
</evidence>
<evidence type="ECO:0000256" key="1">
    <source>
        <dbReference type="SAM" id="Coils"/>
    </source>
</evidence>
<keyword evidence="2" id="KW-0732">Signal</keyword>